<reference evidence="11 12" key="1">
    <citation type="submission" date="2019-09" db="EMBL/GenBank/DDBJ databases">
        <title>Bird 10,000 Genomes (B10K) Project - Family phase.</title>
        <authorList>
            <person name="Zhang G."/>
        </authorList>
    </citation>
    <scope>NUCLEOTIDE SEQUENCE [LARGE SCALE GENOMIC DNA]</scope>
    <source>
        <strain evidence="11">OUT-0040</strain>
        <tissue evidence="11">Blood</tissue>
    </source>
</reference>
<dbReference type="Pfam" id="PF13771">
    <property type="entry name" value="zf-HC5HC2H"/>
    <property type="match status" value="1"/>
</dbReference>
<keyword evidence="12" id="KW-1185">Reference proteome</keyword>
<dbReference type="AlphaFoldDB" id="A0A7K7NUA7"/>
<feature type="region of interest" description="Disordered" evidence="9">
    <location>
        <begin position="91"/>
        <end position="113"/>
    </location>
</feature>
<dbReference type="Gene3D" id="3.30.40.10">
    <property type="entry name" value="Zinc/RING finger domain, C3HC4 (zinc finger)"/>
    <property type="match status" value="1"/>
</dbReference>
<dbReference type="PANTHER" id="PTHR45888">
    <property type="entry name" value="HL01030P-RELATED"/>
    <property type="match status" value="1"/>
</dbReference>
<evidence type="ECO:0000313" key="11">
    <source>
        <dbReference type="EMBL" id="NWZ58857.1"/>
    </source>
</evidence>
<dbReference type="GO" id="GO:0045944">
    <property type="term" value="P:positive regulation of transcription by RNA polymerase II"/>
    <property type="evidence" value="ECO:0007669"/>
    <property type="project" value="TreeGrafter"/>
</dbReference>
<organism evidence="11 12">
    <name type="scientific">Haliaeetus albicilla</name>
    <name type="common">White-tailed sea-eagle</name>
    <name type="synonym">Falco albicilla</name>
    <dbReference type="NCBI Taxonomy" id="8969"/>
    <lineage>
        <taxon>Eukaryota</taxon>
        <taxon>Metazoa</taxon>
        <taxon>Chordata</taxon>
        <taxon>Craniata</taxon>
        <taxon>Vertebrata</taxon>
        <taxon>Euteleostomi</taxon>
        <taxon>Archelosauria</taxon>
        <taxon>Archosauria</taxon>
        <taxon>Dinosauria</taxon>
        <taxon>Saurischia</taxon>
        <taxon>Theropoda</taxon>
        <taxon>Coelurosauria</taxon>
        <taxon>Aves</taxon>
        <taxon>Neognathae</taxon>
        <taxon>Neoaves</taxon>
        <taxon>Telluraves</taxon>
        <taxon>Accipitrimorphae</taxon>
        <taxon>Accipitriformes</taxon>
        <taxon>Accipitridae</taxon>
        <taxon>Accipitrinae</taxon>
        <taxon>Haliaeetus</taxon>
    </lineage>
</organism>
<comment type="caution">
    <text evidence="11">The sequence shown here is derived from an EMBL/GenBank/DDBJ whole genome shotgun (WGS) entry which is preliminary data.</text>
</comment>
<evidence type="ECO:0000256" key="1">
    <source>
        <dbReference type="ARBA" id="ARBA00004123"/>
    </source>
</evidence>
<keyword evidence="4" id="KW-0863">Zinc-finger</keyword>
<dbReference type="OrthoDB" id="308383at2759"/>
<dbReference type="GO" id="GO:0032259">
    <property type="term" value="P:methylation"/>
    <property type="evidence" value="ECO:0007669"/>
    <property type="project" value="UniProtKB-KW"/>
</dbReference>
<accession>A0A7K7NUA7</accession>
<keyword evidence="6" id="KW-0805">Transcription regulation</keyword>
<evidence type="ECO:0000256" key="3">
    <source>
        <dbReference type="ARBA" id="ARBA00022737"/>
    </source>
</evidence>
<dbReference type="PROSITE" id="PS51805">
    <property type="entry name" value="EPHD"/>
    <property type="match status" value="1"/>
</dbReference>
<dbReference type="InterPro" id="IPR034732">
    <property type="entry name" value="EPHD"/>
</dbReference>
<feature type="region of interest" description="Disordered" evidence="9">
    <location>
        <begin position="1"/>
        <end position="65"/>
    </location>
</feature>
<evidence type="ECO:0000256" key="6">
    <source>
        <dbReference type="ARBA" id="ARBA00023015"/>
    </source>
</evidence>
<evidence type="ECO:0000313" key="12">
    <source>
        <dbReference type="Proteomes" id="UP000585422"/>
    </source>
</evidence>
<dbReference type="FunFam" id="3.30.40.10:FF:000080">
    <property type="entry name" value="Histone-lysine N-methyltransferase 2C"/>
    <property type="match status" value="1"/>
</dbReference>
<name>A0A7K7NUA7_HALAL</name>
<feature type="non-terminal residue" evidence="11">
    <location>
        <position position="1"/>
    </location>
</feature>
<keyword evidence="11" id="KW-0489">Methyltransferase</keyword>
<dbReference type="SMART" id="SM00249">
    <property type="entry name" value="PHD"/>
    <property type="match status" value="1"/>
</dbReference>
<keyword evidence="8" id="KW-0539">Nucleus</keyword>
<dbReference type="GO" id="GO:0003713">
    <property type="term" value="F:transcription coactivator activity"/>
    <property type="evidence" value="ECO:0007669"/>
    <property type="project" value="TreeGrafter"/>
</dbReference>
<feature type="compositionally biased region" description="Basic and acidic residues" evidence="9">
    <location>
        <begin position="1"/>
        <end position="14"/>
    </location>
</feature>
<dbReference type="InterPro" id="IPR013083">
    <property type="entry name" value="Znf_RING/FYVE/PHD"/>
</dbReference>
<dbReference type="Proteomes" id="UP000585422">
    <property type="component" value="Unassembled WGS sequence"/>
</dbReference>
<evidence type="ECO:0000256" key="5">
    <source>
        <dbReference type="ARBA" id="ARBA00022833"/>
    </source>
</evidence>
<keyword evidence="5" id="KW-0862">Zinc</keyword>
<dbReference type="EMBL" id="VZSQ01000293">
    <property type="protein sequence ID" value="NWZ58857.1"/>
    <property type="molecule type" value="Genomic_DNA"/>
</dbReference>
<evidence type="ECO:0000256" key="4">
    <source>
        <dbReference type="ARBA" id="ARBA00022771"/>
    </source>
</evidence>
<protein>
    <submittedName>
        <fullName evidence="11">KMT2D methyltransferase</fullName>
    </submittedName>
</protein>
<proteinExistence type="predicted"/>
<evidence type="ECO:0000256" key="2">
    <source>
        <dbReference type="ARBA" id="ARBA00022723"/>
    </source>
</evidence>
<feature type="compositionally biased region" description="Pro residues" evidence="9">
    <location>
        <begin position="103"/>
        <end position="112"/>
    </location>
</feature>
<dbReference type="PANTHER" id="PTHR45888:SF2">
    <property type="entry name" value="HISTONE-LYSINE N-METHYLTRANSFERASE 2D"/>
    <property type="match status" value="1"/>
</dbReference>
<evidence type="ECO:0000256" key="9">
    <source>
        <dbReference type="SAM" id="MobiDB-lite"/>
    </source>
</evidence>
<dbReference type="GO" id="GO:0008270">
    <property type="term" value="F:zinc ion binding"/>
    <property type="evidence" value="ECO:0007669"/>
    <property type="project" value="UniProtKB-KW"/>
</dbReference>
<dbReference type="GO" id="GO:0042800">
    <property type="term" value="F:histone H3K4 methyltransferase activity"/>
    <property type="evidence" value="ECO:0007669"/>
    <property type="project" value="TreeGrafter"/>
</dbReference>
<sequence length="247" mass="26199">MDEQKPPSEQKDADAPADGAVASEEMGSAEGDPLKPPEGASAGPGPEPESTDTKGPPQAGSTPARRCALCNCGDWSPHGQRELQRFEPAPDWPEQLVGHEPPEGPGQSPPELEPVGDDLMQIGFSERVTPAQLFEPTGHCWVHRWCAAWSAGVGQEVAGLAGVSRAVFSGISQKCEHCRQMGATIPCRAAGCPRLYHFPCAAASGCFQSMKTLRLLCPEHVAEAVQMEDARCSVCDGPGDLRDLVFC</sequence>
<keyword evidence="11" id="KW-0808">Transferase</keyword>
<comment type="subcellular location">
    <subcellularLocation>
        <location evidence="1">Nucleus</location>
    </subcellularLocation>
</comment>
<keyword evidence="7" id="KW-0804">Transcription</keyword>
<gene>
    <name evidence="11" type="primary">Kmt2d_1</name>
    <name evidence="11" type="ORF">HALALB_R16683</name>
</gene>
<keyword evidence="2" id="KW-0479">Metal-binding</keyword>
<feature type="domain" description="PHD-type" evidence="10">
    <location>
        <begin position="117"/>
        <end position="221"/>
    </location>
</feature>
<evidence type="ECO:0000256" key="7">
    <source>
        <dbReference type="ARBA" id="ARBA00023163"/>
    </source>
</evidence>
<dbReference type="GO" id="GO:0044666">
    <property type="term" value="C:MLL3/4 complex"/>
    <property type="evidence" value="ECO:0007669"/>
    <property type="project" value="TreeGrafter"/>
</dbReference>
<keyword evidence="3" id="KW-0677">Repeat</keyword>
<evidence type="ECO:0000256" key="8">
    <source>
        <dbReference type="ARBA" id="ARBA00023242"/>
    </source>
</evidence>
<feature type="non-terminal residue" evidence="11">
    <location>
        <position position="247"/>
    </location>
</feature>
<dbReference type="InterPro" id="IPR001965">
    <property type="entry name" value="Znf_PHD"/>
</dbReference>
<evidence type="ECO:0000259" key="10">
    <source>
        <dbReference type="PROSITE" id="PS51805"/>
    </source>
</evidence>